<dbReference type="InterPro" id="IPR016040">
    <property type="entry name" value="NAD(P)-bd_dom"/>
</dbReference>
<dbReference type="Pfam" id="PF13460">
    <property type="entry name" value="NAD_binding_10"/>
    <property type="match status" value="1"/>
</dbReference>
<dbReference type="EMBL" id="JBHTMX010000001">
    <property type="protein sequence ID" value="MFD1330447.1"/>
    <property type="molecule type" value="Genomic_DNA"/>
</dbReference>
<protein>
    <submittedName>
        <fullName evidence="2">NAD(P)-dependent oxidoreductase</fullName>
    </submittedName>
</protein>
<dbReference type="InterPro" id="IPR051606">
    <property type="entry name" value="Polyketide_Oxido-like"/>
</dbReference>
<comment type="caution">
    <text evidence="2">The sequence shown here is derived from an EMBL/GenBank/DDBJ whole genome shotgun (WGS) entry which is preliminary data.</text>
</comment>
<reference evidence="3" key="1">
    <citation type="journal article" date="2019" name="Int. J. Syst. Evol. Microbiol.">
        <title>The Global Catalogue of Microorganisms (GCM) 10K type strain sequencing project: providing services to taxonomists for standard genome sequencing and annotation.</title>
        <authorList>
            <consortium name="The Broad Institute Genomics Platform"/>
            <consortium name="The Broad Institute Genome Sequencing Center for Infectious Disease"/>
            <person name="Wu L."/>
            <person name="Ma J."/>
        </authorList>
    </citation>
    <scope>NUCLEOTIDE SEQUENCE [LARGE SCALE GENOMIC DNA]</scope>
    <source>
        <strain evidence="3">CCUG 61696</strain>
    </source>
</reference>
<dbReference type="RefSeq" id="WP_378773577.1">
    <property type="nucleotide sequence ID" value="NZ_JBHTMX010000001.1"/>
</dbReference>
<dbReference type="SUPFAM" id="SSF51735">
    <property type="entry name" value="NAD(P)-binding Rossmann-fold domains"/>
    <property type="match status" value="1"/>
</dbReference>
<organism evidence="2 3">
    <name type="scientific">Methylopila musalis</name>
    <dbReference type="NCBI Taxonomy" id="1134781"/>
    <lineage>
        <taxon>Bacteria</taxon>
        <taxon>Pseudomonadati</taxon>
        <taxon>Pseudomonadota</taxon>
        <taxon>Alphaproteobacteria</taxon>
        <taxon>Hyphomicrobiales</taxon>
        <taxon>Methylopilaceae</taxon>
        <taxon>Methylopila</taxon>
    </lineage>
</organism>
<feature type="domain" description="NAD(P)-binding" evidence="1">
    <location>
        <begin position="13"/>
        <end position="209"/>
    </location>
</feature>
<accession>A0ABW3Z2G0</accession>
<dbReference type="PANTHER" id="PTHR43355">
    <property type="entry name" value="FLAVIN REDUCTASE (NADPH)"/>
    <property type="match status" value="1"/>
</dbReference>
<evidence type="ECO:0000259" key="1">
    <source>
        <dbReference type="Pfam" id="PF13460"/>
    </source>
</evidence>
<gene>
    <name evidence="2" type="ORF">ACFQ4O_00340</name>
</gene>
<dbReference type="InterPro" id="IPR036291">
    <property type="entry name" value="NAD(P)-bd_dom_sf"/>
</dbReference>
<sequence length="220" mass="22695">MTTTNTKNITIIGGTGYAGSAIAREAVARGHKVTVVSRNGTAEPIANVNYVASPVAQAGASVAGADVVVGALSPRAENAGTLRAAYGQLARQSADAGARLVLVGGFSCLRRTAGGPRILDSEGLPSEVPAEVVAEAQENLDVLNDLLADTSGLDWLFVSPGLEFSAWSPGEDLGRYRIGDDVALFDESGKSAISGVDYARAVVDEIENPTRHRAQIGVAY</sequence>
<dbReference type="PANTHER" id="PTHR43355:SF2">
    <property type="entry name" value="FLAVIN REDUCTASE (NADPH)"/>
    <property type="match status" value="1"/>
</dbReference>
<dbReference type="Gene3D" id="3.40.50.720">
    <property type="entry name" value="NAD(P)-binding Rossmann-like Domain"/>
    <property type="match status" value="1"/>
</dbReference>
<dbReference type="Proteomes" id="UP001597171">
    <property type="component" value="Unassembled WGS sequence"/>
</dbReference>
<evidence type="ECO:0000313" key="2">
    <source>
        <dbReference type="EMBL" id="MFD1330447.1"/>
    </source>
</evidence>
<keyword evidence="3" id="KW-1185">Reference proteome</keyword>
<evidence type="ECO:0000313" key="3">
    <source>
        <dbReference type="Proteomes" id="UP001597171"/>
    </source>
</evidence>
<proteinExistence type="predicted"/>
<name>A0ABW3Z2G0_9HYPH</name>